<sequence length="352" mass="38920">MPFLALPTAPRCQVTYIWISSCGMYPKAKTRTLDSEPQSVDDVPRWNALYSVSDECLETTLVPVRMFRDPFTLDPNKLVLCHALELDGNPAPGQRRSECVEAMEAVKEQKPWFGFEQEFVLMALDGRLFGWSADTIPKTEVSSRVGLNKVWGRDVSLSHYKACLYAGVIISGTAGEGIPTQWEFQIGPCGGVELGDHVWTARYILFRVCEDFGVVPSFHPKPIKHQPWASGGHMNFSTEDMRSPGGLTHIHAAIERLAGRHGEHMAVYGGNNELRLNGVGLYSAFTNFSWGTASRHGSVRVPGHVHSEGRGYLEDRRPSSDCDPYLVCKALVETCLLPLAAEGRSRAAATKQ</sequence>
<accession>A0A8C6TK53</accession>
<comment type="subcellular location">
    <subcellularLocation>
        <location evidence="1">Cytoplasm</location>
    </subcellularLocation>
</comment>
<proteinExistence type="inferred from homology"/>
<dbReference type="Ensembl" id="ENSNMLT00000024585.1">
    <property type="protein sequence ID" value="ENSNMLP00000021931.1"/>
    <property type="gene ID" value="ENSNMLG00000014234.1"/>
</dbReference>
<dbReference type="PROSITE" id="PS51987">
    <property type="entry name" value="GS_CATALYTIC"/>
    <property type="match status" value="1"/>
</dbReference>
<evidence type="ECO:0000256" key="6">
    <source>
        <dbReference type="ARBA" id="ARBA00022598"/>
    </source>
</evidence>
<evidence type="ECO:0000256" key="8">
    <source>
        <dbReference type="ARBA" id="ARBA00022840"/>
    </source>
</evidence>
<organism evidence="13 14">
    <name type="scientific">Neogobius melanostomus</name>
    <name type="common">round goby</name>
    <dbReference type="NCBI Taxonomy" id="47308"/>
    <lineage>
        <taxon>Eukaryota</taxon>
        <taxon>Metazoa</taxon>
        <taxon>Chordata</taxon>
        <taxon>Craniata</taxon>
        <taxon>Vertebrata</taxon>
        <taxon>Euteleostomi</taxon>
        <taxon>Actinopterygii</taxon>
        <taxon>Neopterygii</taxon>
        <taxon>Teleostei</taxon>
        <taxon>Neoteleostei</taxon>
        <taxon>Acanthomorphata</taxon>
        <taxon>Gobiaria</taxon>
        <taxon>Gobiiformes</taxon>
        <taxon>Gobioidei</taxon>
        <taxon>Gobiidae</taxon>
        <taxon>Benthophilinae</taxon>
        <taxon>Neogobiini</taxon>
        <taxon>Neogobius</taxon>
    </lineage>
</organism>
<dbReference type="GO" id="GO:0006542">
    <property type="term" value="P:glutamine biosynthetic process"/>
    <property type="evidence" value="ECO:0007669"/>
    <property type="project" value="InterPro"/>
</dbReference>
<comment type="similarity">
    <text evidence="2 10 11">Belongs to the glutamine synthetase family.</text>
</comment>
<keyword evidence="5" id="KW-0963">Cytoplasm</keyword>
<dbReference type="Gene3D" id="3.30.590.10">
    <property type="entry name" value="Glutamine synthetase/guanido kinase, catalytic domain"/>
    <property type="match status" value="1"/>
</dbReference>
<dbReference type="InterPro" id="IPR008146">
    <property type="entry name" value="Gln_synth_cat_dom"/>
</dbReference>
<evidence type="ECO:0000256" key="1">
    <source>
        <dbReference type="ARBA" id="ARBA00004496"/>
    </source>
</evidence>
<dbReference type="GO" id="GO:0005524">
    <property type="term" value="F:ATP binding"/>
    <property type="evidence" value="ECO:0007669"/>
    <property type="project" value="UniProtKB-KW"/>
</dbReference>
<dbReference type="PANTHER" id="PTHR20852">
    <property type="entry name" value="GLUTAMINE SYNTHETASE"/>
    <property type="match status" value="1"/>
</dbReference>
<feature type="domain" description="GS catalytic" evidence="12">
    <location>
        <begin position="95"/>
        <end position="352"/>
    </location>
</feature>
<evidence type="ECO:0000256" key="4">
    <source>
        <dbReference type="ARBA" id="ARBA00021364"/>
    </source>
</evidence>
<name>A0A8C6TK53_9GOBI</name>
<dbReference type="SMART" id="SM01230">
    <property type="entry name" value="Gln-synt_C"/>
    <property type="match status" value="1"/>
</dbReference>
<dbReference type="PANTHER" id="PTHR20852:SF43">
    <property type="entry name" value="GLUTAMINE SYNTHETASE"/>
    <property type="match status" value="1"/>
</dbReference>
<dbReference type="SUPFAM" id="SSF55931">
    <property type="entry name" value="Glutamine synthetase/guanido kinase"/>
    <property type="match status" value="1"/>
</dbReference>
<reference evidence="13" key="2">
    <citation type="submission" date="2025-09" db="UniProtKB">
        <authorList>
            <consortium name="Ensembl"/>
        </authorList>
    </citation>
    <scope>IDENTIFICATION</scope>
</reference>
<dbReference type="GO" id="GO:0004356">
    <property type="term" value="F:glutamine synthetase activity"/>
    <property type="evidence" value="ECO:0007669"/>
    <property type="project" value="UniProtKB-EC"/>
</dbReference>
<reference evidence="13" key="1">
    <citation type="submission" date="2025-08" db="UniProtKB">
        <authorList>
            <consortium name="Ensembl"/>
        </authorList>
    </citation>
    <scope>IDENTIFICATION</scope>
</reference>
<evidence type="ECO:0000256" key="11">
    <source>
        <dbReference type="RuleBase" id="RU000384"/>
    </source>
</evidence>
<evidence type="ECO:0000256" key="7">
    <source>
        <dbReference type="ARBA" id="ARBA00022741"/>
    </source>
</evidence>
<dbReference type="Pfam" id="PF00120">
    <property type="entry name" value="Gln-synt_C"/>
    <property type="match status" value="1"/>
</dbReference>
<evidence type="ECO:0000256" key="3">
    <source>
        <dbReference type="ARBA" id="ARBA00012937"/>
    </source>
</evidence>
<dbReference type="Proteomes" id="UP000694523">
    <property type="component" value="Unplaced"/>
</dbReference>
<evidence type="ECO:0000313" key="14">
    <source>
        <dbReference type="Proteomes" id="UP000694523"/>
    </source>
</evidence>
<dbReference type="InterPro" id="IPR050292">
    <property type="entry name" value="Glutamine_Synthetase"/>
</dbReference>
<keyword evidence="7" id="KW-0547">Nucleotide-binding</keyword>
<evidence type="ECO:0000313" key="13">
    <source>
        <dbReference type="Ensembl" id="ENSNMLP00000021931.1"/>
    </source>
</evidence>
<dbReference type="EC" id="6.3.1.2" evidence="3"/>
<keyword evidence="14" id="KW-1185">Reference proteome</keyword>
<evidence type="ECO:0000256" key="9">
    <source>
        <dbReference type="ARBA" id="ARBA00030668"/>
    </source>
</evidence>
<dbReference type="GO" id="GO:0005737">
    <property type="term" value="C:cytoplasm"/>
    <property type="evidence" value="ECO:0007669"/>
    <property type="project" value="UniProtKB-SubCell"/>
</dbReference>
<evidence type="ECO:0000259" key="12">
    <source>
        <dbReference type="PROSITE" id="PS51987"/>
    </source>
</evidence>
<evidence type="ECO:0000256" key="5">
    <source>
        <dbReference type="ARBA" id="ARBA00022490"/>
    </source>
</evidence>
<evidence type="ECO:0000256" key="2">
    <source>
        <dbReference type="ARBA" id="ARBA00009897"/>
    </source>
</evidence>
<keyword evidence="6" id="KW-0436">Ligase</keyword>
<dbReference type="InterPro" id="IPR014746">
    <property type="entry name" value="Gln_synth/guanido_kin_cat_dom"/>
</dbReference>
<dbReference type="Gene3D" id="3.10.20.70">
    <property type="entry name" value="Glutamine synthetase, N-terminal domain"/>
    <property type="match status" value="1"/>
</dbReference>
<keyword evidence="8" id="KW-0067">ATP-binding</keyword>
<protein>
    <recommendedName>
        <fullName evidence="4">Glutamine synthetase</fullName>
        <ecNumber evidence="3">6.3.1.2</ecNumber>
    </recommendedName>
    <alternativeName>
        <fullName evidence="9">Glutamate--ammonia ligase</fullName>
    </alternativeName>
</protein>
<evidence type="ECO:0000256" key="10">
    <source>
        <dbReference type="PROSITE-ProRule" id="PRU01331"/>
    </source>
</evidence>
<dbReference type="FunFam" id="3.30.590.10:FF:000011">
    <property type="entry name" value="Glutamine synthetase"/>
    <property type="match status" value="1"/>
</dbReference>
<dbReference type="InterPro" id="IPR036651">
    <property type="entry name" value="Gln_synt_N_sf"/>
</dbReference>
<dbReference type="AlphaFoldDB" id="A0A8C6TK53"/>